<dbReference type="InterPro" id="IPR002716">
    <property type="entry name" value="PIN_dom"/>
</dbReference>
<dbReference type="InterPro" id="IPR029060">
    <property type="entry name" value="PIN-like_dom_sf"/>
</dbReference>
<evidence type="ECO:0000256" key="4">
    <source>
        <dbReference type="ARBA" id="ARBA00022842"/>
    </source>
</evidence>
<dbReference type="GO" id="GO:0046872">
    <property type="term" value="F:metal ion binding"/>
    <property type="evidence" value="ECO:0007669"/>
    <property type="project" value="UniProtKB-KW"/>
</dbReference>
<keyword evidence="2" id="KW-0479">Metal-binding</keyword>
<organism evidence="6 7">
    <name type="scientific">Nocardiopsis mwathae</name>
    <dbReference type="NCBI Taxonomy" id="1472723"/>
    <lineage>
        <taxon>Bacteria</taxon>
        <taxon>Bacillati</taxon>
        <taxon>Actinomycetota</taxon>
        <taxon>Actinomycetes</taxon>
        <taxon>Streptosporangiales</taxon>
        <taxon>Nocardiopsidaceae</taxon>
        <taxon>Nocardiopsis</taxon>
    </lineage>
</organism>
<comment type="caution">
    <text evidence="6">The sequence shown here is derived from an EMBL/GenBank/DDBJ whole genome shotgun (WGS) entry which is preliminary data.</text>
</comment>
<dbReference type="SUPFAM" id="SSF88723">
    <property type="entry name" value="PIN domain-like"/>
    <property type="match status" value="1"/>
</dbReference>
<keyword evidence="4" id="KW-0460">Magnesium</keyword>
<evidence type="ECO:0000256" key="2">
    <source>
        <dbReference type="ARBA" id="ARBA00022723"/>
    </source>
</evidence>
<keyword evidence="1" id="KW-0540">Nuclease</keyword>
<dbReference type="AlphaFoldDB" id="A0A7X0D674"/>
<dbReference type="Proteomes" id="UP000546642">
    <property type="component" value="Unassembled WGS sequence"/>
</dbReference>
<feature type="domain" description="PIN" evidence="5">
    <location>
        <begin position="1"/>
        <end position="45"/>
    </location>
</feature>
<reference evidence="6 7" key="1">
    <citation type="submission" date="2020-08" db="EMBL/GenBank/DDBJ databases">
        <title>Sequencing the genomes of 1000 actinobacteria strains.</title>
        <authorList>
            <person name="Klenk H.-P."/>
        </authorList>
    </citation>
    <scope>NUCLEOTIDE SEQUENCE [LARGE SCALE GENOMIC DNA]</scope>
    <source>
        <strain evidence="6 7">DSM 46659</strain>
    </source>
</reference>
<evidence type="ECO:0000256" key="3">
    <source>
        <dbReference type="ARBA" id="ARBA00022801"/>
    </source>
</evidence>
<evidence type="ECO:0000313" key="6">
    <source>
        <dbReference type="EMBL" id="MBB6172970.1"/>
    </source>
</evidence>
<evidence type="ECO:0000313" key="7">
    <source>
        <dbReference type="Proteomes" id="UP000546642"/>
    </source>
</evidence>
<sequence length="62" mass="6713">MLPITADITEEWGRLSVPDPLPVIDGLSAATAKVHGLTLVTRNTKDVRRPGVDLLDPFTFGK</sequence>
<protein>
    <submittedName>
        <fullName evidence="6">Putative nucleic acid-binding protein</fullName>
    </submittedName>
</protein>
<evidence type="ECO:0000259" key="5">
    <source>
        <dbReference type="Pfam" id="PF01850"/>
    </source>
</evidence>
<accession>A0A7X0D674</accession>
<name>A0A7X0D674_9ACTN</name>
<keyword evidence="3" id="KW-0378">Hydrolase</keyword>
<dbReference type="Gene3D" id="3.40.50.1010">
    <property type="entry name" value="5'-nuclease"/>
    <property type="match status" value="1"/>
</dbReference>
<evidence type="ECO:0000256" key="1">
    <source>
        <dbReference type="ARBA" id="ARBA00022722"/>
    </source>
</evidence>
<dbReference type="EMBL" id="JACHDS010000001">
    <property type="protein sequence ID" value="MBB6172970.1"/>
    <property type="molecule type" value="Genomic_DNA"/>
</dbReference>
<keyword evidence="7" id="KW-1185">Reference proteome</keyword>
<dbReference type="Pfam" id="PF01850">
    <property type="entry name" value="PIN"/>
    <property type="match status" value="1"/>
</dbReference>
<dbReference type="GO" id="GO:0004518">
    <property type="term" value="F:nuclease activity"/>
    <property type="evidence" value="ECO:0007669"/>
    <property type="project" value="UniProtKB-KW"/>
</dbReference>
<dbReference type="GO" id="GO:0016787">
    <property type="term" value="F:hydrolase activity"/>
    <property type="evidence" value="ECO:0007669"/>
    <property type="project" value="UniProtKB-KW"/>
</dbReference>
<gene>
    <name evidence="6" type="ORF">HNR23_003030</name>
</gene>
<proteinExistence type="predicted"/>